<keyword evidence="3 9" id="KW-0813">Transport</keyword>
<evidence type="ECO:0000256" key="5">
    <source>
        <dbReference type="ARBA" id="ARBA00022519"/>
    </source>
</evidence>
<dbReference type="SUPFAM" id="SSF82693">
    <property type="entry name" value="Multidrug efflux transporter AcrB pore domain, PN1, PN2, PC1 and PC2 subdomains"/>
    <property type="match status" value="4"/>
</dbReference>
<feature type="transmembrane region" description="Helical" evidence="9">
    <location>
        <begin position="864"/>
        <end position="881"/>
    </location>
</feature>
<dbReference type="Gene3D" id="3.30.70.1440">
    <property type="entry name" value="Multidrug efflux transporter AcrB pore domain"/>
    <property type="match status" value="1"/>
</dbReference>
<dbReference type="EMBL" id="BOPV01000001">
    <property type="protein sequence ID" value="GIL41698.1"/>
    <property type="molecule type" value="Genomic_DNA"/>
</dbReference>
<protein>
    <recommendedName>
        <fullName evidence="9">Efflux pump membrane transporter</fullName>
    </recommendedName>
</protein>
<keyword evidence="4" id="KW-1003">Cell membrane</keyword>
<evidence type="ECO:0000256" key="7">
    <source>
        <dbReference type="ARBA" id="ARBA00022989"/>
    </source>
</evidence>
<keyword evidence="8 9" id="KW-0472">Membrane</keyword>
<feature type="transmembrane region" description="Helical" evidence="9">
    <location>
        <begin position="396"/>
        <end position="418"/>
    </location>
</feature>
<name>A0A8S8XCH5_9PROT</name>
<gene>
    <name evidence="10" type="ORF">TMPK1_39350</name>
</gene>
<dbReference type="InterPro" id="IPR004764">
    <property type="entry name" value="MdtF-like"/>
</dbReference>
<organism evidence="10 11">
    <name type="scientific">Roseiterribacter gracilis</name>
    <dbReference type="NCBI Taxonomy" id="2812848"/>
    <lineage>
        <taxon>Bacteria</taxon>
        <taxon>Pseudomonadati</taxon>
        <taxon>Pseudomonadota</taxon>
        <taxon>Alphaproteobacteria</taxon>
        <taxon>Rhodospirillales</taxon>
        <taxon>Roseiterribacteraceae</taxon>
        <taxon>Roseiterribacter</taxon>
    </lineage>
</organism>
<feature type="transmembrane region" description="Helical" evidence="9">
    <location>
        <begin position="368"/>
        <end position="390"/>
    </location>
</feature>
<dbReference type="InterPro" id="IPR027463">
    <property type="entry name" value="AcrB_DN_DC_subdom"/>
</dbReference>
<dbReference type="PANTHER" id="PTHR32063:SF11">
    <property type="entry name" value="CATION OR DRUG EFFLUX SYSTEM PROTEIN"/>
    <property type="match status" value="1"/>
</dbReference>
<dbReference type="PANTHER" id="PTHR32063">
    <property type="match status" value="1"/>
</dbReference>
<feature type="transmembrane region" description="Helical" evidence="9">
    <location>
        <begin position="536"/>
        <end position="555"/>
    </location>
</feature>
<keyword evidence="6 9" id="KW-0812">Transmembrane</keyword>
<keyword evidence="7 9" id="KW-1133">Transmembrane helix</keyword>
<feature type="transmembrane region" description="Helical" evidence="9">
    <location>
        <begin position="917"/>
        <end position="941"/>
    </location>
</feature>
<feature type="transmembrane region" description="Helical" evidence="9">
    <location>
        <begin position="888"/>
        <end position="911"/>
    </location>
</feature>
<dbReference type="InterPro" id="IPR001036">
    <property type="entry name" value="Acrflvin-R"/>
</dbReference>
<dbReference type="GO" id="GO:0005886">
    <property type="term" value="C:plasma membrane"/>
    <property type="evidence" value="ECO:0007669"/>
    <property type="project" value="UniProtKB-SubCell"/>
</dbReference>
<dbReference type="Proteomes" id="UP000681075">
    <property type="component" value="Unassembled WGS sequence"/>
</dbReference>
<keyword evidence="11" id="KW-1185">Reference proteome</keyword>
<dbReference type="FunFam" id="3.30.70.1430:FF:000001">
    <property type="entry name" value="Efflux pump membrane transporter"/>
    <property type="match status" value="1"/>
</dbReference>
<feature type="transmembrane region" description="Helical" evidence="9">
    <location>
        <begin position="999"/>
        <end position="1021"/>
    </location>
</feature>
<dbReference type="FunFam" id="1.20.1640.10:FF:000001">
    <property type="entry name" value="Efflux pump membrane transporter"/>
    <property type="match status" value="1"/>
</dbReference>
<keyword evidence="5 9" id="KW-0997">Cell inner membrane</keyword>
<feature type="transmembrane region" description="Helical" evidence="9">
    <location>
        <begin position="962"/>
        <end position="987"/>
    </location>
</feature>
<dbReference type="Gene3D" id="1.20.1640.10">
    <property type="entry name" value="Multidrug efflux transporter AcrB transmembrane domain"/>
    <property type="match status" value="2"/>
</dbReference>
<evidence type="ECO:0000256" key="1">
    <source>
        <dbReference type="ARBA" id="ARBA00004429"/>
    </source>
</evidence>
<feature type="transmembrane region" description="Helical" evidence="9">
    <location>
        <begin position="471"/>
        <end position="498"/>
    </location>
</feature>
<dbReference type="Gene3D" id="3.30.70.1430">
    <property type="entry name" value="Multidrug efflux transporter AcrB pore domain"/>
    <property type="match status" value="2"/>
</dbReference>
<evidence type="ECO:0000256" key="2">
    <source>
        <dbReference type="ARBA" id="ARBA00010942"/>
    </source>
</evidence>
<dbReference type="AlphaFoldDB" id="A0A8S8XCH5"/>
<evidence type="ECO:0000256" key="3">
    <source>
        <dbReference type="ARBA" id="ARBA00022448"/>
    </source>
</evidence>
<dbReference type="SUPFAM" id="SSF82866">
    <property type="entry name" value="Multidrug efflux transporter AcrB transmembrane domain"/>
    <property type="match status" value="2"/>
</dbReference>
<dbReference type="Gene3D" id="3.30.70.1320">
    <property type="entry name" value="Multidrug efflux transporter AcrB pore domain like"/>
    <property type="match status" value="1"/>
</dbReference>
<evidence type="ECO:0000313" key="11">
    <source>
        <dbReference type="Proteomes" id="UP000681075"/>
    </source>
</evidence>
<feature type="transmembrane region" description="Helical" evidence="9">
    <location>
        <begin position="342"/>
        <end position="361"/>
    </location>
</feature>
<evidence type="ECO:0000256" key="9">
    <source>
        <dbReference type="RuleBase" id="RU364070"/>
    </source>
</evidence>
<comment type="similarity">
    <text evidence="2 9">Belongs to the resistance-nodulation-cell division (RND) (TC 2.A.6) family.</text>
</comment>
<evidence type="ECO:0000313" key="10">
    <source>
        <dbReference type="EMBL" id="GIL41698.1"/>
    </source>
</evidence>
<dbReference type="GO" id="GO:0015562">
    <property type="term" value="F:efflux transmembrane transporter activity"/>
    <property type="evidence" value="ECO:0007669"/>
    <property type="project" value="InterPro"/>
</dbReference>
<dbReference type="NCBIfam" id="TIGR00915">
    <property type="entry name" value="2A0602"/>
    <property type="match status" value="1"/>
</dbReference>
<sequence>MVNFFIERPIFSAVIAMIFVLAGSVCMLILPISQFPEIIPPQVSITAAYPGASAEVVADTVVTPIESQVNGVENMLYIASTAANDGTATINVTFDVGTNVDIAAVNVQNRVTRATPQLPDIVNRGGVVTQKRQPSVALVVNLYSPDNSRDALFLSNYANIQVVDALKRVPGVGDALIFGEKRYSMRVWLNPDRMASLGIAAQDVQQAILEQNVQVAAGRVGAPPIPQNGAAFQIQINAQGRLTSAEQFGDIVLRTDDQGRVVRVRDIARIELGAQDYGSTAKLKGQPGVAVPIFQAPGSNAFSMASGIRAEMDKIKTRFPAGVEYTIVYDTTSFVKDSISEVIHTLFVAMLLVFAVVFIFLQSWRATIIPAITIPVSLIGTFALMLAFGFSINTVSLLGMVLAIGLVVDDAIVVVENVQRQLEMGKKPLVAARDAMAEVTAPIIATTAVLMAVFVPVAFIPGISGRLYNQFALTIAFSVLLSAINSLTLSPALCAVLLRKGDEPTFKPFVWFNRNFNAFRDGYADRLAGAVRSWRWVLAFFMIGIFVAIGLVRSLPTAFLPEEDQGYIIVAMQGPDGSSLERTEKVSQRVLDIMMKTPGITNAVEVDGYNFISGVAQPNAGIKFGRLAPYADRPDIKTILTQLNMQFFQISDARVFAIQPPSIQGLSVSGGFEFQLQDLQGVGAATLGKASNDLINAARKRPELTGIFTFYSDQVPQLYLDVDREKAKLQGLTLTDVFQTLQIYLGSLYVNDFNLFGRVYRVILQSEAKDRLQQSDVTQLYARNKAGNMVPLSAVAETRPIVGPDIVTHYNLYRSILINGGPAPGYSSGDAIKAMQEVAAQVLPPGITYSWTGVTFQQLRAGDLAPLIFALALVFVFLFLAAQYESWVLPVIILLAVPLALLGALAALALRGMALDIYGQIGLVMLIGLAAKNAILIVEFAKERREQENMPIVMAAVEAARLRLRPILMTAFAFILGVVPLVIATGAGASGRQSLGTTVFGGMLVATILSLVSVPVFFSLIETLRERRRMGDLEQEAADLEAHRLQMPHDAAAVGHD</sequence>
<evidence type="ECO:0000256" key="6">
    <source>
        <dbReference type="ARBA" id="ARBA00022692"/>
    </source>
</evidence>
<evidence type="ECO:0000256" key="8">
    <source>
        <dbReference type="ARBA" id="ARBA00023136"/>
    </source>
</evidence>
<dbReference type="PRINTS" id="PR00702">
    <property type="entry name" value="ACRIFLAVINRP"/>
</dbReference>
<feature type="transmembrane region" description="Helical" evidence="9">
    <location>
        <begin position="12"/>
        <end position="32"/>
    </location>
</feature>
<dbReference type="Gene3D" id="3.30.2090.10">
    <property type="entry name" value="Multidrug efflux transporter AcrB TolC docking domain, DN and DC subdomains"/>
    <property type="match status" value="2"/>
</dbReference>
<dbReference type="GO" id="GO:0042910">
    <property type="term" value="F:xenobiotic transmembrane transporter activity"/>
    <property type="evidence" value="ECO:0007669"/>
    <property type="project" value="TreeGrafter"/>
</dbReference>
<evidence type="ECO:0000256" key="4">
    <source>
        <dbReference type="ARBA" id="ARBA00022475"/>
    </source>
</evidence>
<comment type="subcellular location">
    <subcellularLocation>
        <location evidence="1 9">Cell inner membrane</location>
        <topology evidence="1 9">Multi-pass membrane protein</topology>
    </subcellularLocation>
</comment>
<proteinExistence type="inferred from homology"/>
<comment type="caution">
    <text evidence="10">The sequence shown here is derived from an EMBL/GenBank/DDBJ whole genome shotgun (WGS) entry which is preliminary data.</text>
</comment>
<reference evidence="10" key="1">
    <citation type="submission" date="2021-02" db="EMBL/GenBank/DDBJ databases">
        <title>Genome sequence of Rhodospirillales sp. strain TMPK1 isolated from soil.</title>
        <authorList>
            <person name="Nakai R."/>
            <person name="Kusada H."/>
            <person name="Tamaki H."/>
        </authorList>
    </citation>
    <scope>NUCLEOTIDE SEQUENCE</scope>
    <source>
        <strain evidence="10">TMPK1</strain>
    </source>
</reference>
<dbReference type="GO" id="GO:0009636">
    <property type="term" value="P:response to toxic substance"/>
    <property type="evidence" value="ECO:0007669"/>
    <property type="project" value="UniProtKB-ARBA"/>
</dbReference>
<dbReference type="RefSeq" id="WP_420245303.1">
    <property type="nucleotide sequence ID" value="NZ_BOPV01000001.1"/>
</dbReference>
<feature type="transmembrane region" description="Helical" evidence="9">
    <location>
        <begin position="439"/>
        <end position="459"/>
    </location>
</feature>
<dbReference type="SUPFAM" id="SSF82714">
    <property type="entry name" value="Multidrug efflux transporter AcrB TolC docking domain, DN and DC subdomains"/>
    <property type="match status" value="2"/>
</dbReference>
<dbReference type="Pfam" id="PF00873">
    <property type="entry name" value="ACR_tran"/>
    <property type="match status" value="1"/>
</dbReference>
<dbReference type="NCBIfam" id="NF000282">
    <property type="entry name" value="RND_permease_1"/>
    <property type="match status" value="1"/>
</dbReference>
<accession>A0A8S8XCH5</accession>